<feature type="domain" description="Glucose-6-phosphate dehydrogenase NAD-binding" evidence="6">
    <location>
        <begin position="5"/>
        <end position="155"/>
    </location>
</feature>
<dbReference type="EMBL" id="KE651166">
    <property type="protein sequence ID" value="EEB07599.2"/>
    <property type="molecule type" value="Genomic_DNA"/>
</dbReference>
<dbReference type="OrthoDB" id="60984at2759"/>
<dbReference type="Pfam" id="PF02781">
    <property type="entry name" value="G6PD_C"/>
    <property type="match status" value="1"/>
</dbReference>
<keyword evidence="4" id="KW-0521">NADP</keyword>
<dbReference type="SUPFAM" id="SSF55347">
    <property type="entry name" value="Glyceraldehyde-3-phosphate dehydrogenase-like, C-terminal domain"/>
    <property type="match status" value="1"/>
</dbReference>
<dbReference type="InterPro" id="IPR036291">
    <property type="entry name" value="NAD(P)-bd_dom_sf"/>
</dbReference>
<evidence type="ECO:0000256" key="5">
    <source>
        <dbReference type="ARBA" id="ARBA00023277"/>
    </source>
</evidence>
<evidence type="ECO:0000313" key="9">
    <source>
        <dbReference type="Proteomes" id="UP000001744"/>
    </source>
</evidence>
<dbReference type="GO" id="GO:0006006">
    <property type="term" value="P:glucose metabolic process"/>
    <property type="evidence" value="ECO:0000318"/>
    <property type="project" value="GO_Central"/>
</dbReference>
<proteinExistence type="inferred from homology"/>
<dbReference type="GO" id="GO:0004345">
    <property type="term" value="F:glucose-6-phosphate dehydrogenase activity"/>
    <property type="evidence" value="ECO:0007669"/>
    <property type="project" value="UniProtKB-EC"/>
</dbReference>
<evidence type="ECO:0000256" key="4">
    <source>
        <dbReference type="ARBA" id="ARBA00022857"/>
    </source>
</evidence>
<evidence type="ECO:0000256" key="3">
    <source>
        <dbReference type="ARBA" id="ARBA00022526"/>
    </source>
</evidence>
<dbReference type="Proteomes" id="UP000001744">
    <property type="component" value="Unassembled WGS sequence"/>
</dbReference>
<feature type="domain" description="Glucose-6-phosphate dehydrogenase C-terminal" evidence="7">
    <location>
        <begin position="159"/>
        <end position="438"/>
    </location>
</feature>
<dbReference type="VEuPathDB" id="FungiDB:SJAG_02696"/>
<dbReference type="HOGENOM" id="CLU_013524_2_0_1"/>
<keyword evidence="5" id="KW-0119">Carbohydrate metabolism</keyword>
<dbReference type="Gene3D" id="3.30.360.10">
    <property type="entry name" value="Dihydrodipicolinate Reductase, domain 2"/>
    <property type="match status" value="1"/>
</dbReference>
<dbReference type="InterPro" id="IPR001282">
    <property type="entry name" value="G6P_DH"/>
</dbReference>
<evidence type="ECO:0000256" key="2">
    <source>
        <dbReference type="ARBA" id="ARBA00013019"/>
    </source>
</evidence>
<gene>
    <name evidence="8" type="ORF">SJAG_02696</name>
</gene>
<dbReference type="SUPFAM" id="SSF51735">
    <property type="entry name" value="NAD(P)-binding Rossmann-fold domains"/>
    <property type="match status" value="1"/>
</dbReference>
<dbReference type="eggNOG" id="KOG0563">
    <property type="taxonomic scope" value="Eukaryota"/>
</dbReference>
<keyword evidence="3" id="KW-0313">Glucose metabolism</keyword>
<dbReference type="JaponicusDB" id="SJAG_02696"/>
<dbReference type="RefSeq" id="XP_002173892.2">
    <property type="nucleotide sequence ID" value="XM_002173856.2"/>
</dbReference>
<dbReference type="HAMAP" id="MF_00966">
    <property type="entry name" value="G6PD"/>
    <property type="match status" value="1"/>
</dbReference>
<dbReference type="UniPathway" id="UPA00115">
    <property type="reaction ID" value="UER00408"/>
</dbReference>
<keyword evidence="9" id="KW-1185">Reference proteome</keyword>
<organism evidence="8 9">
    <name type="scientific">Schizosaccharomyces japonicus (strain yFS275 / FY16936)</name>
    <name type="common">Fission yeast</name>
    <dbReference type="NCBI Taxonomy" id="402676"/>
    <lineage>
        <taxon>Eukaryota</taxon>
        <taxon>Fungi</taxon>
        <taxon>Dikarya</taxon>
        <taxon>Ascomycota</taxon>
        <taxon>Taphrinomycotina</taxon>
        <taxon>Schizosaccharomycetes</taxon>
        <taxon>Schizosaccharomycetales</taxon>
        <taxon>Schizosaccharomycetaceae</taxon>
        <taxon>Schizosaccharomyces</taxon>
    </lineage>
</organism>
<sequence length="448" mass="51207">MISFVVFGASGDLAAKKTFPALFQLFKKKAIERDQFRIIGFARSNLSNADFENIISMHSGEEQGSTVLKSFRQHSEYFRGNYSDKASFEKLNEKLKSYEEQDKSVLRIFYLAVPPSVFFDVCSNIHKTTYLPNNRTRIIVEKPFGMDYDSADMIMNLPIMRFMNPGIDAMFNHEHVESVEIFMKESGTCEGREGYFNSNGVVRDVLQNHLMQLFSAVAMDPPRSADASDIRNAKVKLLQAAKPFRREDTLFGQYVKSADGSKKGYLDLKGIPEDSNTATFVASTLYVDNERWKGVPFVFVTGKALNENDVHVSLHLRPKDMPYQSKGNQSRLVTFSIQPKEYVAFDCLIKRPTMAGGLHTAELKIDYDKDLEDVYQKYDAYEALFYDAIKGNPTRFVRSDEVEAGWRIVNNILDPKEPCEKYTFGSAGPKQLREYLHKYLYLETSKKT</sequence>
<evidence type="ECO:0000259" key="6">
    <source>
        <dbReference type="Pfam" id="PF00479"/>
    </source>
</evidence>
<dbReference type="GO" id="GO:0050661">
    <property type="term" value="F:NADP binding"/>
    <property type="evidence" value="ECO:0007669"/>
    <property type="project" value="InterPro"/>
</dbReference>
<dbReference type="EC" id="1.1.1.49" evidence="2"/>
<dbReference type="GO" id="GO:0009051">
    <property type="term" value="P:pentose-phosphate shunt, oxidative branch"/>
    <property type="evidence" value="ECO:0000318"/>
    <property type="project" value="GO_Central"/>
</dbReference>
<name>B6K0X8_SCHJY</name>
<dbReference type="STRING" id="402676.B6K0X8"/>
<dbReference type="Pfam" id="PF00479">
    <property type="entry name" value="G6PD_N"/>
    <property type="match status" value="1"/>
</dbReference>
<evidence type="ECO:0000259" key="7">
    <source>
        <dbReference type="Pfam" id="PF02781"/>
    </source>
</evidence>
<dbReference type="InterPro" id="IPR022674">
    <property type="entry name" value="G6P_DH_NAD-bd"/>
</dbReference>
<dbReference type="PRINTS" id="PR00079">
    <property type="entry name" value="G6PDHDRGNASE"/>
</dbReference>
<evidence type="ECO:0000313" key="8">
    <source>
        <dbReference type="EMBL" id="EEB07599.2"/>
    </source>
</evidence>
<dbReference type="PIRSF" id="PIRSF000110">
    <property type="entry name" value="G6PD"/>
    <property type="match status" value="1"/>
</dbReference>
<protein>
    <recommendedName>
        <fullName evidence="2">glucose-6-phosphate dehydrogenase (NADP(+))</fullName>
        <ecNumber evidence="2">1.1.1.49</ecNumber>
    </recommendedName>
</protein>
<dbReference type="InterPro" id="IPR022675">
    <property type="entry name" value="G6P_DH_C"/>
</dbReference>
<accession>B6K0X8</accession>
<dbReference type="AlphaFoldDB" id="B6K0X8"/>
<dbReference type="PANTHER" id="PTHR23429:SF21">
    <property type="entry name" value="GLUCOSE-6-PHOSPHATE 1-DEHYDROGENASE C7.13C-RELATED"/>
    <property type="match status" value="1"/>
</dbReference>
<dbReference type="PANTHER" id="PTHR23429">
    <property type="entry name" value="GLUCOSE-6-PHOSPHATE 1-DEHYDROGENASE G6PD"/>
    <property type="match status" value="1"/>
</dbReference>
<reference evidence="8 9" key="1">
    <citation type="journal article" date="2011" name="Science">
        <title>Comparative functional genomics of the fission yeasts.</title>
        <authorList>
            <person name="Rhind N."/>
            <person name="Chen Z."/>
            <person name="Yassour M."/>
            <person name="Thompson D.A."/>
            <person name="Haas B.J."/>
            <person name="Habib N."/>
            <person name="Wapinski I."/>
            <person name="Roy S."/>
            <person name="Lin M.F."/>
            <person name="Heiman D.I."/>
            <person name="Young S.K."/>
            <person name="Furuya K."/>
            <person name="Guo Y."/>
            <person name="Pidoux A."/>
            <person name="Chen H.M."/>
            <person name="Robbertse B."/>
            <person name="Goldberg J.M."/>
            <person name="Aoki K."/>
            <person name="Bayne E.H."/>
            <person name="Berlin A.M."/>
            <person name="Desjardins C.A."/>
            <person name="Dobbs E."/>
            <person name="Dukaj L."/>
            <person name="Fan L."/>
            <person name="FitzGerald M.G."/>
            <person name="French C."/>
            <person name="Gujja S."/>
            <person name="Hansen K."/>
            <person name="Keifenheim D."/>
            <person name="Levin J.Z."/>
            <person name="Mosher R.A."/>
            <person name="Mueller C.A."/>
            <person name="Pfiffner J."/>
            <person name="Priest M."/>
            <person name="Russ C."/>
            <person name="Smialowska A."/>
            <person name="Swoboda P."/>
            <person name="Sykes S.M."/>
            <person name="Vaughn M."/>
            <person name="Vengrova S."/>
            <person name="Yoder R."/>
            <person name="Zeng Q."/>
            <person name="Allshire R."/>
            <person name="Baulcombe D."/>
            <person name="Birren B.W."/>
            <person name="Brown W."/>
            <person name="Ekwall K."/>
            <person name="Kellis M."/>
            <person name="Leatherwood J."/>
            <person name="Levin H."/>
            <person name="Margalit H."/>
            <person name="Martienssen R."/>
            <person name="Nieduszynski C.A."/>
            <person name="Spatafora J.W."/>
            <person name="Friedman N."/>
            <person name="Dalgaard J.Z."/>
            <person name="Baumann P."/>
            <person name="Niki H."/>
            <person name="Regev A."/>
            <person name="Nusbaum C."/>
        </authorList>
    </citation>
    <scope>NUCLEOTIDE SEQUENCE [LARGE SCALE GENOMIC DNA]</scope>
    <source>
        <strain evidence="9">yFS275 / FY16936</strain>
    </source>
</reference>
<comment type="pathway">
    <text evidence="1">Carbohydrate degradation; pentose phosphate pathway; D-ribulose 5-phosphate from D-glucose 6-phosphate (oxidative stage): step 1/3.</text>
</comment>
<dbReference type="OMA" id="TWNNKHI"/>
<dbReference type="GO" id="GO:0005829">
    <property type="term" value="C:cytosol"/>
    <property type="evidence" value="ECO:0000318"/>
    <property type="project" value="GO_Central"/>
</dbReference>
<dbReference type="GeneID" id="7051075"/>
<evidence type="ECO:0000256" key="1">
    <source>
        <dbReference type="ARBA" id="ARBA00004937"/>
    </source>
</evidence>